<evidence type="ECO:0000256" key="10">
    <source>
        <dbReference type="ARBA" id="ARBA00023163"/>
    </source>
</evidence>
<evidence type="ECO:0000313" key="16">
    <source>
        <dbReference type="Proteomes" id="UP001178461"/>
    </source>
</evidence>
<dbReference type="SMART" id="SM00964">
    <property type="entry name" value="STAT_int"/>
    <property type="match status" value="1"/>
</dbReference>
<feature type="domain" description="SH2" evidence="14">
    <location>
        <begin position="637"/>
        <end position="733"/>
    </location>
</feature>
<evidence type="ECO:0000256" key="13">
    <source>
        <dbReference type="RuleBase" id="RU046415"/>
    </source>
</evidence>
<evidence type="ECO:0000256" key="3">
    <source>
        <dbReference type="ARBA" id="ARBA00005586"/>
    </source>
</evidence>
<dbReference type="Gene3D" id="3.30.505.10">
    <property type="entry name" value="SH2 domain"/>
    <property type="match status" value="1"/>
</dbReference>
<keyword evidence="9 13" id="KW-0010">Activator</keyword>
<dbReference type="InterPro" id="IPR012345">
    <property type="entry name" value="STAT_TF_DNA-bd_N"/>
</dbReference>
<keyword evidence="6 12" id="KW-0727">SH2 domain</keyword>
<dbReference type="Gene3D" id="1.10.238.10">
    <property type="entry name" value="EF-hand"/>
    <property type="match status" value="1"/>
</dbReference>
<reference evidence="15" key="1">
    <citation type="submission" date="2022-12" db="EMBL/GenBank/DDBJ databases">
        <authorList>
            <person name="Alioto T."/>
            <person name="Alioto T."/>
            <person name="Gomez Garrido J."/>
        </authorList>
    </citation>
    <scope>NUCLEOTIDE SEQUENCE</scope>
</reference>
<comment type="similarity">
    <text evidence="3 13">Belongs to the transcription factor STAT family.</text>
</comment>
<protein>
    <recommendedName>
        <fullName evidence="13">Signal transducer and activator of transcription</fullName>
    </recommendedName>
</protein>
<dbReference type="InterPro" id="IPR015988">
    <property type="entry name" value="STAT_TF_CC"/>
</dbReference>
<dbReference type="Gene3D" id="1.10.532.10">
    <property type="entry name" value="STAT transcription factor, N-terminal domain"/>
    <property type="match status" value="1"/>
</dbReference>
<keyword evidence="8 13" id="KW-0238">DNA-binding</keyword>
<evidence type="ECO:0000256" key="1">
    <source>
        <dbReference type="ARBA" id="ARBA00004123"/>
    </source>
</evidence>
<dbReference type="FunFam" id="3.30.505.10:FF:000003">
    <property type="entry name" value="Signal transducer and activator of transcription"/>
    <property type="match status" value="1"/>
</dbReference>
<evidence type="ECO:0000256" key="2">
    <source>
        <dbReference type="ARBA" id="ARBA00004496"/>
    </source>
</evidence>
<dbReference type="Pfam" id="PF00017">
    <property type="entry name" value="SH2"/>
    <property type="match status" value="1"/>
</dbReference>
<evidence type="ECO:0000256" key="5">
    <source>
        <dbReference type="ARBA" id="ARBA00022553"/>
    </source>
</evidence>
<dbReference type="EMBL" id="OX395127">
    <property type="protein sequence ID" value="CAI5765299.1"/>
    <property type="molecule type" value="Genomic_DNA"/>
</dbReference>
<dbReference type="Pfam" id="PF02864">
    <property type="entry name" value="STAT_bind"/>
    <property type="match status" value="1"/>
</dbReference>
<accession>A0AA35JUG0</accession>
<dbReference type="PANTHER" id="PTHR11801">
    <property type="entry name" value="SIGNAL TRANSDUCER AND ACTIVATOR OF TRANSCRIPTION"/>
    <property type="match status" value="1"/>
</dbReference>
<dbReference type="GO" id="GO:0007165">
    <property type="term" value="P:signal transduction"/>
    <property type="evidence" value="ECO:0007669"/>
    <property type="project" value="InterPro"/>
</dbReference>
<dbReference type="PROSITE" id="PS50001">
    <property type="entry name" value="SH2"/>
    <property type="match status" value="1"/>
</dbReference>
<organism evidence="15 16">
    <name type="scientific">Podarcis lilfordi</name>
    <name type="common">Lilford's wall lizard</name>
    <dbReference type="NCBI Taxonomy" id="74358"/>
    <lineage>
        <taxon>Eukaryota</taxon>
        <taxon>Metazoa</taxon>
        <taxon>Chordata</taxon>
        <taxon>Craniata</taxon>
        <taxon>Vertebrata</taxon>
        <taxon>Euteleostomi</taxon>
        <taxon>Lepidosauria</taxon>
        <taxon>Squamata</taxon>
        <taxon>Bifurcata</taxon>
        <taxon>Unidentata</taxon>
        <taxon>Episquamata</taxon>
        <taxon>Laterata</taxon>
        <taxon>Lacertibaenia</taxon>
        <taxon>Lacertidae</taxon>
        <taxon>Podarcis</taxon>
    </lineage>
</organism>
<name>A0AA35JUG0_9SAUR</name>
<dbReference type="SUPFAM" id="SSF47655">
    <property type="entry name" value="STAT"/>
    <property type="match status" value="1"/>
</dbReference>
<dbReference type="InterPro" id="IPR008967">
    <property type="entry name" value="p53-like_TF_DNA-bd_sf"/>
</dbReference>
<gene>
    <name evidence="15" type="ORF">PODLI_1B036635</name>
</gene>
<dbReference type="GO" id="GO:0003677">
    <property type="term" value="F:DNA binding"/>
    <property type="evidence" value="ECO:0007669"/>
    <property type="project" value="UniProtKB-KW"/>
</dbReference>
<evidence type="ECO:0000256" key="7">
    <source>
        <dbReference type="ARBA" id="ARBA00023015"/>
    </source>
</evidence>
<evidence type="ECO:0000256" key="11">
    <source>
        <dbReference type="ARBA" id="ARBA00023242"/>
    </source>
</evidence>
<proteinExistence type="inferred from homology"/>
<dbReference type="GO" id="GO:0003700">
    <property type="term" value="F:DNA-binding transcription factor activity"/>
    <property type="evidence" value="ECO:0007669"/>
    <property type="project" value="InterPro"/>
</dbReference>
<dbReference type="Proteomes" id="UP001178461">
    <property type="component" value="Chromosome 2"/>
</dbReference>
<evidence type="ECO:0000256" key="12">
    <source>
        <dbReference type="PROSITE-ProRule" id="PRU00191"/>
    </source>
</evidence>
<keyword evidence="4 13" id="KW-0963">Cytoplasm</keyword>
<evidence type="ECO:0000256" key="4">
    <source>
        <dbReference type="ARBA" id="ARBA00022490"/>
    </source>
</evidence>
<dbReference type="FunFam" id="1.20.1050.20:FF:000001">
    <property type="entry name" value="Signal transducer and activator of transcription"/>
    <property type="match status" value="1"/>
</dbReference>
<dbReference type="FunFam" id="2.60.40.630:FF:000004">
    <property type="entry name" value="Signal transducer and activator of transcription"/>
    <property type="match status" value="1"/>
</dbReference>
<dbReference type="SUPFAM" id="SSF49417">
    <property type="entry name" value="p53-like transcription factors"/>
    <property type="match status" value="1"/>
</dbReference>
<evidence type="ECO:0000313" key="15">
    <source>
        <dbReference type="EMBL" id="CAI5765299.1"/>
    </source>
</evidence>
<dbReference type="Gene3D" id="1.20.1050.20">
    <property type="entry name" value="STAT transcription factor, all-alpha domain"/>
    <property type="match status" value="1"/>
</dbReference>
<dbReference type="InterPro" id="IPR001217">
    <property type="entry name" value="STAT"/>
</dbReference>
<dbReference type="Gene3D" id="2.60.40.630">
    <property type="entry name" value="STAT transcription factor, DNA-binding domain"/>
    <property type="match status" value="1"/>
</dbReference>
<dbReference type="InterPro" id="IPR013799">
    <property type="entry name" value="STAT_TF_prot_interaction"/>
</dbReference>
<dbReference type="Pfam" id="PF02865">
    <property type="entry name" value="STAT_int"/>
    <property type="match status" value="1"/>
</dbReference>
<dbReference type="InterPro" id="IPR036860">
    <property type="entry name" value="SH2_dom_sf"/>
</dbReference>
<keyword evidence="5 13" id="KW-0597">Phosphoprotein</keyword>
<comment type="subcellular location">
    <subcellularLocation>
        <location evidence="2 13">Cytoplasm</location>
    </subcellularLocation>
    <subcellularLocation>
        <location evidence="1 13">Nucleus</location>
    </subcellularLocation>
</comment>
<dbReference type="InterPro" id="IPR036535">
    <property type="entry name" value="STAT_N_sf"/>
</dbReference>
<dbReference type="AlphaFoldDB" id="A0AA35JUG0"/>
<dbReference type="GO" id="GO:0005737">
    <property type="term" value="C:cytoplasm"/>
    <property type="evidence" value="ECO:0007669"/>
    <property type="project" value="UniProtKB-SubCell"/>
</dbReference>
<evidence type="ECO:0000256" key="6">
    <source>
        <dbReference type="ARBA" id="ARBA00022999"/>
    </source>
</evidence>
<sequence length="948" mass="107746">MPRPPPFQAAASSSAKEGGAPWNCKLRNNISPRRLSAGSCGFAPALSAVRSPVLTLPPANMSQWQQIQKLDGPYLDQVHYLYSEDCLPMEVREYLAYWIEEQNWNEAARSDPLQACSLFHTMLGLLDDQLGRLVLGEENNSNMVLKHNLRRSKLNLQAKYQDHPEQLANYIDGLLREEQGILAEALAGSRARVEPPPSASVVLNPHHNIESRLMDMRRAIQGLKCSVGHLEDLQDAFDFRYKTHQMLGSTLTPEVAAQRTRALQDMVNNVNRCRKELLDRINELLGRSDTLRDFLLVELAVWQDCQRRACIGDNCDTSLTELEKWFTGSAENLFHLLLLLRTLEELRQKVSYEGDPLRVQLPQQEKRLKEQIACLLKSAFVVEIQPSMPLPNRRPLVLRTSNKFSVRARLLVKLLDRNHPMEVKIEIDRNAANLERFRRFNILPSTTKTMVMDRPQVEGLICDFKYIMLKEQKSGLGKGKGSKGLSEGLLPVTEELHTITFILDYCYQDFTCQLQTSTLPVVVISNTNQMSSAWASILWYLTFSPNPTNQLFFCNPPAATWDQLSPVLSCQFLAATDRGLNADQLKMLREKLCGPNATSQSTVTWAQFARPTSYAFSFWTWIDGILLLIKEHLLQLWNNNLIMGFVSRKRERSLLKKKRAGTFLLRFSESTANGGITFTWVDFDNTGSPRFQSVEPYTCVELKSLALPDIIHDYHFLAMEQKSENPLKYLYPDTPRDSAFSPYYSERREADLTEERRYLNRRLIRVSSQQPEEAQVPRPNDLALADDEHLNHDLAGLEHCVQVPRLNGLALADDEHLNHDLAGLEHCVQVPRLNGLALADDEHLNHDLAGLEHCVQAPWLNGLALADDEHLNNDLAGLERGVQCLLSDRQDPFLPLPGDDQQLLPPPIRLFEAPDEIPELNVMPHEIPELNVTADEIPELNVDESDFQ</sequence>
<dbReference type="Pfam" id="PF21354">
    <property type="entry name" value="STAT_linker"/>
    <property type="match status" value="1"/>
</dbReference>
<dbReference type="GO" id="GO:0005634">
    <property type="term" value="C:nucleus"/>
    <property type="evidence" value="ECO:0007669"/>
    <property type="project" value="UniProtKB-SubCell"/>
</dbReference>
<keyword evidence="10 13" id="KW-0804">Transcription</keyword>
<dbReference type="Pfam" id="PF01017">
    <property type="entry name" value="STAT_alpha"/>
    <property type="match status" value="1"/>
</dbReference>
<dbReference type="InterPro" id="IPR013801">
    <property type="entry name" value="STAT_TF_DNA-bd"/>
</dbReference>
<evidence type="ECO:0000256" key="8">
    <source>
        <dbReference type="ARBA" id="ARBA00023125"/>
    </source>
</evidence>
<dbReference type="InterPro" id="IPR000980">
    <property type="entry name" value="SH2"/>
</dbReference>
<keyword evidence="7 13" id="KW-0805">Transcription regulation</keyword>
<evidence type="ECO:0000259" key="14">
    <source>
        <dbReference type="PROSITE" id="PS50001"/>
    </source>
</evidence>
<dbReference type="SUPFAM" id="SSF55550">
    <property type="entry name" value="SH2 domain"/>
    <property type="match status" value="1"/>
</dbReference>
<dbReference type="SUPFAM" id="SSF48092">
    <property type="entry name" value="Transcription factor STAT-4 N-domain"/>
    <property type="match status" value="1"/>
</dbReference>
<evidence type="ECO:0000256" key="9">
    <source>
        <dbReference type="ARBA" id="ARBA00023159"/>
    </source>
</evidence>
<dbReference type="InterPro" id="IPR048988">
    <property type="entry name" value="STAT_linker"/>
</dbReference>
<keyword evidence="11 13" id="KW-0539">Nucleus</keyword>
<keyword evidence="16" id="KW-1185">Reference proteome</keyword>
<dbReference type="InterPro" id="IPR013800">
    <property type="entry name" value="STAT_TF_alpha"/>
</dbReference>